<protein>
    <submittedName>
        <fullName evidence="1">Uncharacterized protein</fullName>
    </submittedName>
</protein>
<proteinExistence type="predicted"/>
<organism evidence="1 2">
    <name type="scientific">Lacrimispora amygdalina</name>
    <dbReference type="NCBI Taxonomy" id="253257"/>
    <lineage>
        <taxon>Bacteria</taxon>
        <taxon>Bacillati</taxon>
        <taxon>Bacillota</taxon>
        <taxon>Clostridia</taxon>
        <taxon>Lachnospirales</taxon>
        <taxon>Lachnospiraceae</taxon>
        <taxon>Lacrimispora</taxon>
    </lineage>
</organism>
<sequence>MNPDIQQTSDCFHTFLENRNDDLSNAAFSLLALLHQPSGDRDNPETPEFPWNMALIGPLLDTAEKILQDGSFSSCYPYYEEDIPCYRTNSCHNCDCVFRQTQPVQDDIK</sequence>
<dbReference type="EMBL" id="QOHO01000057">
    <property type="protein sequence ID" value="RFZ77605.1"/>
    <property type="molecule type" value="Genomic_DNA"/>
</dbReference>
<dbReference type="AlphaFoldDB" id="A0A3E2N9B0"/>
<accession>A0A3E2N9B0</accession>
<comment type="caution">
    <text evidence="1">The sequence shown here is derived from an EMBL/GenBank/DDBJ whole genome shotgun (WGS) entry which is preliminary data.</text>
</comment>
<gene>
    <name evidence="1" type="ORF">DS742_17470</name>
</gene>
<evidence type="ECO:0000313" key="2">
    <source>
        <dbReference type="Proteomes" id="UP000260680"/>
    </source>
</evidence>
<dbReference type="Proteomes" id="UP000260680">
    <property type="component" value="Unassembled WGS sequence"/>
</dbReference>
<dbReference type="RefSeq" id="WP_117418268.1">
    <property type="nucleotide sequence ID" value="NZ_QOHO01000057.1"/>
</dbReference>
<evidence type="ECO:0000313" key="1">
    <source>
        <dbReference type="EMBL" id="RFZ77605.1"/>
    </source>
</evidence>
<reference evidence="1 2" key="1">
    <citation type="submission" date="2018-07" db="EMBL/GenBank/DDBJ databases">
        <title>New species, Clostridium PI-S10-A1B.</title>
        <authorList>
            <person name="Krishna G."/>
            <person name="Summeta K."/>
            <person name="Shikha S."/>
            <person name="Prabhu P.B."/>
            <person name="Suresh K."/>
        </authorList>
    </citation>
    <scope>NUCLEOTIDE SEQUENCE [LARGE SCALE GENOMIC DNA]</scope>
    <source>
        <strain evidence="1 2">PI-S10-A1B</strain>
    </source>
</reference>
<name>A0A3E2N9B0_9FIRM</name>